<evidence type="ECO:0000313" key="5">
    <source>
        <dbReference type="EMBL" id="GCE44880.1"/>
    </source>
</evidence>
<dbReference type="Pfam" id="PF00501">
    <property type="entry name" value="AMP-binding"/>
    <property type="match status" value="1"/>
</dbReference>
<dbReference type="InterPro" id="IPR025110">
    <property type="entry name" value="AMP-bd_C"/>
</dbReference>
<keyword evidence="6" id="KW-1185">Reference proteome</keyword>
<dbReference type="PANTHER" id="PTHR43201:SF5">
    <property type="entry name" value="MEDIUM-CHAIN ACYL-COA LIGASE ACSF2, MITOCHONDRIAL"/>
    <property type="match status" value="1"/>
</dbReference>
<evidence type="ECO:0000259" key="3">
    <source>
        <dbReference type="Pfam" id="PF00501"/>
    </source>
</evidence>
<dbReference type="PANTHER" id="PTHR43201">
    <property type="entry name" value="ACYL-COA SYNTHETASE"/>
    <property type="match status" value="1"/>
</dbReference>
<dbReference type="SUPFAM" id="SSF56801">
    <property type="entry name" value="Acetyl-CoA synthetase-like"/>
    <property type="match status" value="1"/>
</dbReference>
<dbReference type="FunFam" id="3.30.300.30:FF:000008">
    <property type="entry name" value="2,3-dihydroxybenzoate-AMP ligase"/>
    <property type="match status" value="1"/>
</dbReference>
<organism evidence="5 6">
    <name type="scientific">Rhodococcus wratislaviensis</name>
    <name type="common">Tsukamurella wratislaviensis</name>
    <dbReference type="NCBI Taxonomy" id="44752"/>
    <lineage>
        <taxon>Bacteria</taxon>
        <taxon>Bacillati</taxon>
        <taxon>Actinomycetota</taxon>
        <taxon>Actinomycetes</taxon>
        <taxon>Mycobacteriales</taxon>
        <taxon>Nocardiaceae</taxon>
        <taxon>Rhodococcus</taxon>
    </lineage>
</organism>
<name>A0A402CML8_RHOWR</name>
<dbReference type="Gene3D" id="3.30.300.30">
    <property type="match status" value="1"/>
</dbReference>
<accession>A0A402CML8</accession>
<sequence length="530" mass="56971">MTFGHPANSGFAVDINPAGAVQRNGRDHSDTVVISYPGIDLNYAQLDDQAARLARALTDGGVAQGDRVAYVGLNSPAFLITMLASFRIGAIFVPVNFRLAGPELFVVLGRSGAVALIGEEGHRELVDAIREGSAIKRFLLVDDDPAVRPTGATPGWERWSEVLAASEPTAQIAPALFDDPAILMFTSGTTGLPKGVVLTYGNIWWNSVNVDSRIDTRRGDVTYAAAPLFHVGALNSFVIRTIVRGGTVVVRRSFDPQQCLHDLLEYRVNSLFAVPAMLAALSRVRGAFDADLSDLRSIVVAGAPVPPSLIRAYAEHGIWLQQAWGLTETAPFATHLPVEYTLEKIGSAGIPMPYTDVRVVDTSSNQHVGPNTTGEIVVRGPNVTPGYWENPEATAAAFDEDGWFHSGDIGYIDADGYLYIVDRLKDMVISGGENVYPAEVERVLANMPGITDVAVVGAPDEKWGESVVAVLSVDTGTSVTLDDVRDFASAELARYKLPQQVRIVDRVPRNASGKLEKLVIRRLLDGDTGA</sequence>
<dbReference type="NCBIfam" id="NF004837">
    <property type="entry name" value="PRK06187.1"/>
    <property type="match status" value="1"/>
</dbReference>
<evidence type="ECO:0000256" key="1">
    <source>
        <dbReference type="ARBA" id="ARBA00006432"/>
    </source>
</evidence>
<comment type="caution">
    <text evidence="5">The sequence shown here is derived from an EMBL/GenBank/DDBJ whole genome shotgun (WGS) entry which is preliminary data.</text>
</comment>
<proteinExistence type="inferred from homology"/>
<dbReference type="InterPro" id="IPR045851">
    <property type="entry name" value="AMP-bd_C_sf"/>
</dbReference>
<dbReference type="InterPro" id="IPR020845">
    <property type="entry name" value="AMP-binding_CS"/>
</dbReference>
<evidence type="ECO:0000256" key="2">
    <source>
        <dbReference type="ARBA" id="ARBA00022598"/>
    </source>
</evidence>
<keyword evidence="2 5" id="KW-0436">Ligase</keyword>
<feature type="domain" description="AMP-binding enzyme C-terminal" evidence="4">
    <location>
        <begin position="439"/>
        <end position="514"/>
    </location>
</feature>
<dbReference type="RefSeq" id="WP_124396405.1">
    <property type="nucleotide sequence ID" value="NZ_BHYM01000115.1"/>
</dbReference>
<dbReference type="InterPro" id="IPR000873">
    <property type="entry name" value="AMP-dep_synth/lig_dom"/>
</dbReference>
<gene>
    <name evidence="5" type="ORF">Rhow_000506</name>
</gene>
<dbReference type="InterPro" id="IPR042099">
    <property type="entry name" value="ANL_N_sf"/>
</dbReference>
<dbReference type="PROSITE" id="PS00455">
    <property type="entry name" value="AMP_BINDING"/>
    <property type="match status" value="1"/>
</dbReference>
<evidence type="ECO:0000259" key="4">
    <source>
        <dbReference type="Pfam" id="PF13193"/>
    </source>
</evidence>
<dbReference type="Gene3D" id="3.40.50.12780">
    <property type="entry name" value="N-terminal domain of ligase-like"/>
    <property type="match status" value="1"/>
</dbReference>
<dbReference type="AlphaFoldDB" id="A0A402CML8"/>
<dbReference type="GO" id="GO:0031956">
    <property type="term" value="F:medium-chain fatty acid-CoA ligase activity"/>
    <property type="evidence" value="ECO:0007669"/>
    <property type="project" value="TreeGrafter"/>
</dbReference>
<evidence type="ECO:0000313" key="6">
    <source>
        <dbReference type="Proteomes" id="UP000287519"/>
    </source>
</evidence>
<feature type="domain" description="AMP-dependent synthetase/ligase" evidence="3">
    <location>
        <begin position="22"/>
        <end position="388"/>
    </location>
</feature>
<dbReference type="EMBL" id="BHYM01000115">
    <property type="protein sequence ID" value="GCE44880.1"/>
    <property type="molecule type" value="Genomic_DNA"/>
</dbReference>
<dbReference type="CDD" id="cd17631">
    <property type="entry name" value="FACL_FadD13-like"/>
    <property type="match status" value="1"/>
</dbReference>
<dbReference type="Pfam" id="PF13193">
    <property type="entry name" value="AMP-binding_C"/>
    <property type="match status" value="1"/>
</dbReference>
<dbReference type="Proteomes" id="UP000287519">
    <property type="component" value="Unassembled WGS sequence"/>
</dbReference>
<reference evidence="5 6" key="1">
    <citation type="submission" date="2018-11" db="EMBL/GenBank/DDBJ databases">
        <title>Microbial catabolism of amino acid.</title>
        <authorList>
            <person name="Hibi M."/>
            <person name="Ogawa J."/>
        </authorList>
    </citation>
    <scope>NUCLEOTIDE SEQUENCE [LARGE SCALE GENOMIC DNA]</scope>
    <source>
        <strain evidence="5 6">C31-06</strain>
    </source>
</reference>
<dbReference type="GO" id="GO:0006631">
    <property type="term" value="P:fatty acid metabolic process"/>
    <property type="evidence" value="ECO:0007669"/>
    <property type="project" value="TreeGrafter"/>
</dbReference>
<protein>
    <submittedName>
        <fullName evidence="5">Long-chain-fatty-acid--CoA ligase</fullName>
    </submittedName>
</protein>
<comment type="similarity">
    <text evidence="1">Belongs to the ATP-dependent AMP-binding enzyme family.</text>
</comment>
<dbReference type="OrthoDB" id="9803968at2"/>